<name>A0A3N4PKQ3_9BACT</name>
<evidence type="ECO:0000259" key="2">
    <source>
        <dbReference type="Pfam" id="PF02469"/>
    </source>
</evidence>
<dbReference type="Proteomes" id="UP000278351">
    <property type="component" value="Unassembled WGS sequence"/>
</dbReference>
<sequence>MCMKKIFLIMPALLVCVAFTACKKLPLQEGYDYTPSHYDNKLNKSVVDFMKSRPDLFSGMLAAIDYVDTDPAYKDIKPLYAGTGNTFLLLTNNALTELETDTTSFFTRNKIANPADPSKPFSGTSWAQYDKKLVADLLRYHILKGRQDYSTITSKPVWLDTYLTSEANPLAKIYVYMKGDRDGFFYLNNFALFPHTWYLETRPRTPNLQATNAPVHVMDKYLIPPSKAQFDNNK</sequence>
<accession>A0A3N4PKQ3</accession>
<reference evidence="3 4" key="1">
    <citation type="submission" date="2018-11" db="EMBL/GenBank/DDBJ databases">
        <title>Chitinophaga lutea sp.nov., isolate from arsenic contaminated soil.</title>
        <authorList>
            <person name="Zong Y."/>
        </authorList>
    </citation>
    <scope>NUCLEOTIDE SEQUENCE [LARGE SCALE GENOMIC DNA]</scope>
    <source>
        <strain evidence="3 4">ZY74</strain>
    </source>
</reference>
<dbReference type="InterPro" id="IPR036378">
    <property type="entry name" value="FAS1_dom_sf"/>
</dbReference>
<organism evidence="3 4">
    <name type="scientific">Chitinophaga lutea</name>
    <dbReference type="NCBI Taxonomy" id="2488634"/>
    <lineage>
        <taxon>Bacteria</taxon>
        <taxon>Pseudomonadati</taxon>
        <taxon>Bacteroidota</taxon>
        <taxon>Chitinophagia</taxon>
        <taxon>Chitinophagales</taxon>
        <taxon>Chitinophagaceae</taxon>
        <taxon>Chitinophaga</taxon>
    </lineage>
</organism>
<evidence type="ECO:0000256" key="1">
    <source>
        <dbReference type="SAM" id="SignalP"/>
    </source>
</evidence>
<dbReference type="AlphaFoldDB" id="A0A3N4PKQ3"/>
<comment type="caution">
    <text evidence="3">The sequence shown here is derived from an EMBL/GenBank/DDBJ whole genome shotgun (WGS) entry which is preliminary data.</text>
</comment>
<feature type="domain" description="FAS1" evidence="2">
    <location>
        <begin position="125"/>
        <end position="224"/>
    </location>
</feature>
<dbReference type="EMBL" id="RPDH01000002">
    <property type="protein sequence ID" value="RPE08786.1"/>
    <property type="molecule type" value="Genomic_DNA"/>
</dbReference>
<evidence type="ECO:0000313" key="3">
    <source>
        <dbReference type="EMBL" id="RPE08786.1"/>
    </source>
</evidence>
<proteinExistence type="predicted"/>
<protein>
    <recommendedName>
        <fullName evidence="2">FAS1 domain-containing protein</fullName>
    </recommendedName>
</protein>
<dbReference type="Pfam" id="PF02469">
    <property type="entry name" value="Fasciclin"/>
    <property type="match status" value="1"/>
</dbReference>
<evidence type="ECO:0000313" key="4">
    <source>
        <dbReference type="Proteomes" id="UP000278351"/>
    </source>
</evidence>
<dbReference type="PROSITE" id="PS51257">
    <property type="entry name" value="PROKAR_LIPOPROTEIN"/>
    <property type="match status" value="1"/>
</dbReference>
<dbReference type="SUPFAM" id="SSF82153">
    <property type="entry name" value="FAS1 domain"/>
    <property type="match status" value="1"/>
</dbReference>
<dbReference type="InterPro" id="IPR000782">
    <property type="entry name" value="FAS1_domain"/>
</dbReference>
<keyword evidence="1" id="KW-0732">Signal</keyword>
<feature type="chain" id="PRO_5018303584" description="FAS1 domain-containing protein" evidence="1">
    <location>
        <begin position="21"/>
        <end position="234"/>
    </location>
</feature>
<gene>
    <name evidence="3" type="ORF">EGT74_17295</name>
</gene>
<feature type="signal peptide" evidence="1">
    <location>
        <begin position="1"/>
        <end position="20"/>
    </location>
</feature>
<keyword evidence="4" id="KW-1185">Reference proteome</keyword>
<dbReference type="Gene3D" id="2.30.180.10">
    <property type="entry name" value="FAS1 domain"/>
    <property type="match status" value="1"/>
</dbReference>